<evidence type="ECO:0000313" key="8">
    <source>
        <dbReference type="EMBL" id="MCL9816393.1"/>
    </source>
</evidence>
<dbReference type="RefSeq" id="WP_250583364.1">
    <property type="nucleotide sequence ID" value="NZ_JAKRVX010000002.1"/>
</dbReference>
<dbReference type="GO" id="GO:0016887">
    <property type="term" value="F:ATP hydrolysis activity"/>
    <property type="evidence" value="ECO:0007669"/>
    <property type="project" value="InterPro"/>
</dbReference>
<feature type="domain" description="AAA+ ATPase" evidence="5">
    <location>
        <begin position="495"/>
        <end position="632"/>
    </location>
</feature>
<evidence type="ECO:0000256" key="2">
    <source>
        <dbReference type="ARBA" id="ARBA00022737"/>
    </source>
</evidence>
<protein>
    <submittedName>
        <fullName evidence="8">CDC48 family AAA ATPase</fullName>
    </submittedName>
</protein>
<evidence type="ECO:0000259" key="7">
    <source>
        <dbReference type="SMART" id="SM01073"/>
    </source>
</evidence>
<dbReference type="FunFam" id="1.10.8.60:FF:000057">
    <property type="entry name" value="AAA family ATPase, CDC48 subfamily"/>
    <property type="match status" value="1"/>
</dbReference>
<dbReference type="EMBL" id="JAKRVX010000002">
    <property type="protein sequence ID" value="MCL9816393.1"/>
    <property type="molecule type" value="Genomic_DNA"/>
</dbReference>
<dbReference type="CDD" id="cd19529">
    <property type="entry name" value="RecA-like_VCP_r2"/>
    <property type="match status" value="1"/>
</dbReference>
<dbReference type="InterPro" id="IPR041569">
    <property type="entry name" value="AAA_lid_3"/>
</dbReference>
<dbReference type="InterPro" id="IPR005938">
    <property type="entry name" value="AAA_ATPase_CDC48"/>
</dbReference>
<proteinExistence type="inferred from homology"/>
<name>A0AAE3FWQ0_9EURY</name>
<dbReference type="SMART" id="SM01073">
    <property type="entry name" value="CDC48_N"/>
    <property type="match status" value="1"/>
</dbReference>
<dbReference type="InterPro" id="IPR003338">
    <property type="entry name" value="CDC4_N-term_subdom"/>
</dbReference>
<evidence type="ECO:0000256" key="3">
    <source>
        <dbReference type="ARBA" id="ARBA00022741"/>
    </source>
</evidence>
<dbReference type="Gene3D" id="2.40.40.20">
    <property type="match status" value="1"/>
</dbReference>
<dbReference type="SMART" id="SM01072">
    <property type="entry name" value="CDC48_2"/>
    <property type="match status" value="1"/>
</dbReference>
<evidence type="ECO:0000259" key="6">
    <source>
        <dbReference type="SMART" id="SM01072"/>
    </source>
</evidence>
<dbReference type="InterPro" id="IPR004201">
    <property type="entry name" value="Cdc48_dom2"/>
</dbReference>
<dbReference type="InterPro" id="IPR050168">
    <property type="entry name" value="AAA_ATPase_domain"/>
</dbReference>
<organism evidence="8 9">
    <name type="scientific">Natronocalculus amylovorans</name>
    <dbReference type="NCBI Taxonomy" id="2917812"/>
    <lineage>
        <taxon>Archaea</taxon>
        <taxon>Methanobacteriati</taxon>
        <taxon>Methanobacteriota</taxon>
        <taxon>Stenosarchaea group</taxon>
        <taxon>Halobacteria</taxon>
        <taxon>Halobacteriales</taxon>
        <taxon>Haloferacaceae</taxon>
        <taxon>Natronocalculus</taxon>
    </lineage>
</organism>
<feature type="domain" description="CDC48" evidence="6">
    <location>
        <begin position="106"/>
        <end position="178"/>
    </location>
</feature>
<dbReference type="InterPro" id="IPR027417">
    <property type="entry name" value="P-loop_NTPase"/>
</dbReference>
<dbReference type="NCBIfam" id="TIGR01243">
    <property type="entry name" value="CDC48"/>
    <property type="match status" value="1"/>
</dbReference>
<dbReference type="InterPro" id="IPR003959">
    <property type="entry name" value="ATPase_AAA_core"/>
</dbReference>
<evidence type="ECO:0000256" key="1">
    <source>
        <dbReference type="ARBA" id="ARBA00009833"/>
    </source>
</evidence>
<dbReference type="GO" id="GO:0005524">
    <property type="term" value="F:ATP binding"/>
    <property type="evidence" value="ECO:0007669"/>
    <property type="project" value="UniProtKB-KW"/>
</dbReference>
<dbReference type="SUPFAM" id="SSF54585">
    <property type="entry name" value="Cdc48 domain 2-like"/>
    <property type="match status" value="1"/>
</dbReference>
<dbReference type="Gene3D" id="1.10.8.60">
    <property type="match status" value="2"/>
</dbReference>
<reference evidence="8" key="1">
    <citation type="journal article" date="2022" name="Syst. Appl. Microbiol.">
        <title>Natronocalculus amylovorans gen. nov., sp. nov., and Natranaeroarchaeum aerophilus sp. nov., dominant culturable amylolytic natronoarchaea from hypersaline soda lakes in southwestern Siberia.</title>
        <authorList>
            <person name="Sorokin D.Y."/>
            <person name="Elcheninov A.G."/>
            <person name="Khizhniak T.V."/>
            <person name="Koenen M."/>
            <person name="Bale N.J."/>
            <person name="Damste J.S.S."/>
            <person name="Kublanov I.V."/>
        </authorList>
    </citation>
    <scope>NUCLEOTIDE SEQUENCE</scope>
    <source>
        <strain evidence="8">AArc-St2</strain>
    </source>
</reference>
<dbReference type="FunFam" id="1.10.8.60:FF:000038">
    <property type="entry name" value="spermatogenesis-associated protein 5-like protein 1"/>
    <property type="match status" value="1"/>
</dbReference>
<dbReference type="Pfam" id="PF02933">
    <property type="entry name" value="CDC48_2"/>
    <property type="match status" value="1"/>
</dbReference>
<dbReference type="FunFam" id="3.40.50.300:FF:000012">
    <property type="entry name" value="Transitional endoplasmic reticulum ATPase"/>
    <property type="match status" value="1"/>
</dbReference>
<dbReference type="Pfam" id="PF17862">
    <property type="entry name" value="AAA_lid_3"/>
    <property type="match status" value="2"/>
</dbReference>
<dbReference type="Pfam" id="PF00004">
    <property type="entry name" value="AAA"/>
    <property type="match status" value="2"/>
</dbReference>
<dbReference type="Gene3D" id="3.40.50.300">
    <property type="entry name" value="P-loop containing nucleotide triphosphate hydrolases"/>
    <property type="match status" value="2"/>
</dbReference>
<dbReference type="SUPFAM" id="SSF50692">
    <property type="entry name" value="ADC-like"/>
    <property type="match status" value="1"/>
</dbReference>
<evidence type="ECO:0000256" key="4">
    <source>
        <dbReference type="ARBA" id="ARBA00022840"/>
    </source>
</evidence>
<keyword evidence="4" id="KW-0067">ATP-binding</keyword>
<dbReference type="FunFam" id="3.40.50.300:FF:000018">
    <property type="entry name" value="Cell division control 48"/>
    <property type="match status" value="1"/>
</dbReference>
<dbReference type="PANTHER" id="PTHR23077">
    <property type="entry name" value="AAA-FAMILY ATPASE"/>
    <property type="match status" value="1"/>
</dbReference>
<comment type="similarity">
    <text evidence="1">Belongs to the AAA ATPase family. CDC48 subfamily.</text>
</comment>
<evidence type="ECO:0000259" key="5">
    <source>
        <dbReference type="SMART" id="SM00382"/>
    </source>
</evidence>
<dbReference type="InterPro" id="IPR009010">
    <property type="entry name" value="Asp_de-COase-like_dom_sf"/>
</dbReference>
<accession>A0AAE3FWQ0</accession>
<feature type="domain" description="AAA+ ATPase" evidence="5">
    <location>
        <begin position="222"/>
        <end position="358"/>
    </location>
</feature>
<dbReference type="FunFam" id="2.40.40.20:FF:000007">
    <property type="entry name" value="AAA family ATPase"/>
    <property type="match status" value="1"/>
</dbReference>
<comment type="caution">
    <text evidence="8">The sequence shown here is derived from an EMBL/GenBank/DDBJ whole genome shotgun (WGS) entry which is preliminary data.</text>
</comment>
<dbReference type="SMART" id="SM00382">
    <property type="entry name" value="AAA"/>
    <property type="match status" value="2"/>
</dbReference>
<feature type="domain" description="CDC48 N-terminal subdomain" evidence="7">
    <location>
        <begin position="5"/>
        <end position="89"/>
    </location>
</feature>
<dbReference type="InterPro" id="IPR029067">
    <property type="entry name" value="CDC48_domain_2-like_sf"/>
</dbReference>
<gene>
    <name evidence="8" type="ORF">AArcSt2_05485</name>
</gene>
<dbReference type="SUPFAM" id="SSF52540">
    <property type="entry name" value="P-loop containing nucleoside triphosphate hydrolases"/>
    <property type="match status" value="2"/>
</dbReference>
<dbReference type="AlphaFoldDB" id="A0AAE3FWQ0"/>
<evidence type="ECO:0000313" key="9">
    <source>
        <dbReference type="Proteomes" id="UP001203207"/>
    </source>
</evidence>
<dbReference type="InterPro" id="IPR003960">
    <property type="entry name" value="ATPase_AAA_CS"/>
</dbReference>
<dbReference type="FunFam" id="3.10.330.10:FF:000005">
    <property type="entry name" value="AAA family ATPase"/>
    <property type="match status" value="1"/>
</dbReference>
<keyword evidence="3" id="KW-0547">Nucleotide-binding</keyword>
<dbReference type="InterPro" id="IPR003593">
    <property type="entry name" value="AAA+_ATPase"/>
</dbReference>
<dbReference type="PANTHER" id="PTHR23077:SF201">
    <property type="entry name" value="PROTEIN CDCH"/>
    <property type="match status" value="1"/>
</dbReference>
<keyword evidence="9" id="KW-1185">Reference proteome</keyword>
<dbReference type="Gene3D" id="3.10.330.10">
    <property type="match status" value="1"/>
</dbReference>
<dbReference type="Pfam" id="PF02359">
    <property type="entry name" value="CDC48_N"/>
    <property type="match status" value="1"/>
</dbReference>
<dbReference type="PROSITE" id="PS00674">
    <property type="entry name" value="AAA"/>
    <property type="match status" value="2"/>
</dbReference>
<keyword evidence="2" id="KW-0677">Repeat</keyword>
<sequence>MNEVQLEVAKAYPNDSGRGIARLDPDTLLHLKLSPGDIIEIEGAELTAAKVWRADRQDWNTDTVRIDGFTRQNADVGIGERVTIRKAEAEKAERLVLAPPEEASVQFGSDAAGMVKRQILKRPVVQRDIVPVMSSTNHPFMRSPGQAIPLIAVETEPEGVCLITEDTDVELREEPISGFEKTGGGITYEDIGGLENEIQRVREMVELPMKHPQIFKKLGIEPPQGVLLHGPPGTGKTLLAKAVANETSASFFSIAGPEIISKYYGESEQQLREIFEDAKDESPAIIFIDELDSIAPKREDVTGEVERRVVAQLLTMMDGLEARGQVIVIAATNRVDSVDPALRRPGRFDREIEIGVPDEVGRKEVLQIHTRGMPLSDDVSLDHLADETHGFVGADIESLTKEAAMKALRRYLPEIDLDEEDIPPSLIDRMIVKRQDFTGALSEVEPSAMREVLVELPKITWDDVGGLTDPKQKVKESVEWPLTNPEKFDRMGIDAPKGVLLYGPPGTGKTLMAKAVASETNANFISVRGPQLLSKWVGESEKAIRQTFRKARQVSPTIIFFDELDSLAPARGQEMGNNVSERVVNQLLTELDGLEEMGNVMVIGATNRPDMIDPALIRSGRFDRLVMIGQPDEEGREQILRIHTGNTPLAADVSLREIAEITDGYVGSDLESIAREAAIEALRETDDAEEVEMRHFRKAMESVRPTINEDIMSYYEDIEQQFKGGGSDRFREQRDGRIGFQ</sequence>
<dbReference type="Proteomes" id="UP001203207">
    <property type="component" value="Unassembled WGS sequence"/>
</dbReference>
<reference evidence="8" key="2">
    <citation type="submission" date="2022-02" db="EMBL/GenBank/DDBJ databases">
        <authorList>
            <person name="Elcheninov A.G."/>
            <person name="Sorokin D.Y."/>
            <person name="Kublanov I.V."/>
        </authorList>
    </citation>
    <scope>NUCLEOTIDE SEQUENCE</scope>
    <source>
        <strain evidence="8">AArc-St2</strain>
    </source>
</reference>